<keyword evidence="11" id="KW-1185">Reference proteome</keyword>
<dbReference type="EC" id="2.5.1.39" evidence="9"/>
<accession>A0A2A9NNR9</accession>
<evidence type="ECO:0000256" key="6">
    <source>
        <dbReference type="ARBA" id="ARBA00022692"/>
    </source>
</evidence>
<dbReference type="InterPro" id="IPR030470">
    <property type="entry name" value="UbiA_prenylTrfase_CS"/>
</dbReference>
<feature type="transmembrane region" description="Helical" evidence="9">
    <location>
        <begin position="38"/>
        <end position="56"/>
    </location>
</feature>
<dbReference type="FunFam" id="1.20.120.1780:FF:000001">
    <property type="entry name" value="4-hydroxybenzoate octaprenyltransferase"/>
    <property type="match status" value="1"/>
</dbReference>
<evidence type="ECO:0000256" key="9">
    <source>
        <dbReference type="HAMAP-Rule" id="MF_03189"/>
    </source>
</evidence>
<evidence type="ECO:0000256" key="8">
    <source>
        <dbReference type="ARBA" id="ARBA00023136"/>
    </source>
</evidence>
<dbReference type="AlphaFoldDB" id="A0A2A9NNR9"/>
<dbReference type="InterPro" id="IPR006370">
    <property type="entry name" value="HB_polyprenyltransferase-like"/>
</dbReference>
<evidence type="ECO:0000313" key="11">
    <source>
        <dbReference type="Proteomes" id="UP000242287"/>
    </source>
</evidence>
<dbReference type="Proteomes" id="UP000242287">
    <property type="component" value="Unassembled WGS sequence"/>
</dbReference>
<evidence type="ECO:0000256" key="1">
    <source>
        <dbReference type="ARBA" id="ARBA00001946"/>
    </source>
</evidence>
<evidence type="ECO:0000313" key="10">
    <source>
        <dbReference type="EMBL" id="PFH49322.1"/>
    </source>
</evidence>
<keyword evidence="6 9" id="KW-0812">Transmembrane</keyword>
<keyword evidence="8 9" id="KW-0472">Membrane</keyword>
<dbReference type="Pfam" id="PF01040">
    <property type="entry name" value="UbiA"/>
    <property type="match status" value="1"/>
</dbReference>
<dbReference type="InterPro" id="IPR044878">
    <property type="entry name" value="UbiA_sf"/>
</dbReference>
<protein>
    <recommendedName>
        <fullName evidence="9">4-hydroxybenzoate polyprenyltransferase, mitochondrial</fullName>
        <shortName evidence="9">4-HB polyprenyltransferase</shortName>
        <ecNumber evidence="9">2.5.1.39</ecNumber>
    </recommendedName>
    <alternativeName>
        <fullName evidence="9">Para-hydroxybenzoate--polyprenyltransferase</fullName>
        <shortName evidence="9">PHB:PPT</shortName>
        <shortName evidence="9">PHB:polyprenyltransferase</shortName>
    </alternativeName>
</protein>
<gene>
    <name evidence="10" type="ORF">AMATHDRAFT_147891</name>
</gene>
<dbReference type="Gene3D" id="1.10.357.140">
    <property type="entry name" value="UbiA prenyltransferase"/>
    <property type="match status" value="1"/>
</dbReference>
<dbReference type="CDD" id="cd13959">
    <property type="entry name" value="PT_UbiA_COQ2"/>
    <property type="match status" value="1"/>
</dbReference>
<comment type="similarity">
    <text evidence="4 9">Belongs to the UbiA prenyltransferase family.</text>
</comment>
<evidence type="ECO:0000256" key="3">
    <source>
        <dbReference type="ARBA" id="ARBA00005179"/>
    </source>
</evidence>
<keyword evidence="9" id="KW-0999">Mitochondrion inner membrane</keyword>
<keyword evidence="9" id="KW-0496">Mitochondrion</keyword>
<comment type="pathway">
    <text evidence="9">Cofactor biosynthesis; ubiquinone biosynthesis.</text>
</comment>
<dbReference type="OrthoDB" id="18170at2759"/>
<dbReference type="PANTHER" id="PTHR11048:SF28">
    <property type="entry name" value="4-HYDROXYBENZOATE POLYPRENYLTRANSFERASE, MITOCHONDRIAL"/>
    <property type="match status" value="1"/>
</dbReference>
<keyword evidence="9" id="KW-0831">Ubiquinone biosynthesis</keyword>
<dbReference type="InterPro" id="IPR000537">
    <property type="entry name" value="UbiA_prenyltransferase"/>
</dbReference>
<feature type="transmembrane region" description="Helical" evidence="9">
    <location>
        <begin position="229"/>
        <end position="252"/>
    </location>
</feature>
<evidence type="ECO:0000256" key="4">
    <source>
        <dbReference type="ARBA" id="ARBA00005985"/>
    </source>
</evidence>
<evidence type="ECO:0000256" key="7">
    <source>
        <dbReference type="ARBA" id="ARBA00022989"/>
    </source>
</evidence>
<dbReference type="HAMAP" id="MF_01635">
    <property type="entry name" value="UbiA"/>
    <property type="match status" value="1"/>
</dbReference>
<dbReference type="GO" id="GO:0008412">
    <property type="term" value="F:4-hydroxybenzoate polyprenyltransferase activity"/>
    <property type="evidence" value="ECO:0007669"/>
    <property type="project" value="UniProtKB-EC"/>
</dbReference>
<reference evidence="10 11" key="1">
    <citation type="submission" date="2014-02" db="EMBL/GenBank/DDBJ databases">
        <title>Transposable element dynamics among asymbiotic and ectomycorrhizal Amanita fungi.</title>
        <authorList>
            <consortium name="DOE Joint Genome Institute"/>
            <person name="Hess J."/>
            <person name="Skrede I."/>
            <person name="Wolfe B."/>
            <person name="LaButti K."/>
            <person name="Ohm R.A."/>
            <person name="Grigoriev I.V."/>
            <person name="Pringle A."/>
        </authorList>
    </citation>
    <scope>NUCLEOTIDE SEQUENCE [LARGE SCALE GENOMIC DNA]</scope>
    <source>
        <strain evidence="10 11">SKay4041</strain>
    </source>
</reference>
<evidence type="ECO:0000256" key="2">
    <source>
        <dbReference type="ARBA" id="ARBA00004141"/>
    </source>
</evidence>
<comment type="catalytic activity">
    <reaction evidence="9">
        <text>an all-trans-polyprenyl diphosphate + 4-hydroxybenzoate = a 4-hydroxy-3-(all-trans-polyprenyl)benzoate + diphosphate</text>
        <dbReference type="Rhea" id="RHEA:44504"/>
        <dbReference type="Rhea" id="RHEA-COMP:9514"/>
        <dbReference type="Rhea" id="RHEA-COMP:9564"/>
        <dbReference type="ChEBI" id="CHEBI:17879"/>
        <dbReference type="ChEBI" id="CHEBI:33019"/>
        <dbReference type="ChEBI" id="CHEBI:58914"/>
        <dbReference type="ChEBI" id="CHEBI:78396"/>
        <dbReference type="EC" id="2.5.1.39"/>
    </reaction>
</comment>
<feature type="transmembrane region" description="Helical" evidence="9">
    <location>
        <begin position="164"/>
        <end position="184"/>
    </location>
</feature>
<feature type="transmembrane region" description="Helical" evidence="9">
    <location>
        <begin position="258"/>
        <end position="275"/>
    </location>
</feature>
<organism evidence="10 11">
    <name type="scientific">Amanita thiersii Skay4041</name>
    <dbReference type="NCBI Taxonomy" id="703135"/>
    <lineage>
        <taxon>Eukaryota</taxon>
        <taxon>Fungi</taxon>
        <taxon>Dikarya</taxon>
        <taxon>Basidiomycota</taxon>
        <taxon>Agaricomycotina</taxon>
        <taxon>Agaricomycetes</taxon>
        <taxon>Agaricomycetidae</taxon>
        <taxon>Agaricales</taxon>
        <taxon>Pluteineae</taxon>
        <taxon>Amanitaceae</taxon>
        <taxon>Amanita</taxon>
    </lineage>
</organism>
<comment type="pathway">
    <text evidence="3">Secondary metabolite biosynthesis.</text>
</comment>
<dbReference type="GO" id="GO:0005886">
    <property type="term" value="C:plasma membrane"/>
    <property type="evidence" value="ECO:0007669"/>
    <property type="project" value="TreeGrafter"/>
</dbReference>
<dbReference type="PANTHER" id="PTHR11048">
    <property type="entry name" value="PRENYLTRANSFERASES"/>
    <property type="match status" value="1"/>
</dbReference>
<dbReference type="UniPathway" id="UPA00232"/>
<dbReference type="PROSITE" id="PS00943">
    <property type="entry name" value="UBIA"/>
    <property type="match status" value="1"/>
</dbReference>
<comment type="function">
    <text evidence="9">Catalyzes the prenylation of para-hydroxybenzoate (PHB) with an all-trans polyprenyl group. Mediates the second step in the final reaction sequence of coenzyme Q (CoQ) biosynthesis, which is the condensation of the polyisoprenoid side chain with PHB, generating the first membrane-bound Q intermediate.</text>
</comment>
<feature type="transmembrane region" description="Helical" evidence="9">
    <location>
        <begin position="104"/>
        <end position="128"/>
    </location>
</feature>
<comment type="cofactor">
    <cofactor evidence="1 9">
        <name>Mg(2+)</name>
        <dbReference type="ChEBI" id="CHEBI:18420"/>
    </cofactor>
</comment>
<dbReference type="FunFam" id="1.10.357.140:FF:000008">
    <property type="entry name" value="4-hydroxybenzoate octaprenyltransferase"/>
    <property type="match status" value="1"/>
</dbReference>
<keyword evidence="7 9" id="KW-1133">Transmembrane helix</keyword>
<dbReference type="STRING" id="703135.A0A2A9NNR9"/>
<evidence type="ECO:0000256" key="5">
    <source>
        <dbReference type="ARBA" id="ARBA00022679"/>
    </source>
</evidence>
<proteinExistence type="inferred from homology"/>
<keyword evidence="9" id="KW-0414">Isoprene biosynthesis</keyword>
<comment type="subcellular location">
    <subcellularLocation>
        <location evidence="2">Membrane</location>
        <topology evidence="2">Multi-pass membrane protein</topology>
    </subcellularLocation>
    <subcellularLocation>
        <location evidence="9">Mitochondrion inner membrane</location>
        <topology evidence="9">Multi-pass membrane protein</topology>
        <orientation evidence="9">Matrix side</orientation>
    </subcellularLocation>
</comment>
<dbReference type="InterPro" id="IPR039653">
    <property type="entry name" value="Prenyltransferase"/>
</dbReference>
<feature type="transmembrane region" description="Helical" evidence="9">
    <location>
        <begin position="134"/>
        <end position="152"/>
    </location>
</feature>
<feature type="transmembrane region" description="Helical" evidence="9">
    <location>
        <begin position="190"/>
        <end position="209"/>
    </location>
</feature>
<feature type="transmembrane region" description="Helical" evidence="9">
    <location>
        <begin position="296"/>
        <end position="311"/>
    </location>
</feature>
<sequence length="313" mass="35326">MTQAGPKSLSSSRLGRFPASVQPYVELSRLHYFMGPNLLFWPCAWGLTLAAVQVKMPLLSLLSYTFICYLTSGLLLHSIGATWNDICDRDLDRLVARTKNRPLASGRVSVTQALLFLFPQVLLMLLLLCALNPSARNLGIFGLFFWVSLYPFMKRITHWPQAWLSIACSWSVFVVHASVTGFAWGNTSVGLFIGCFCWCMHYDTIYGMMDRQDDKRVGIYSTALLFGEYARPVLALFAAGFVFALSIVGRILNAQQEFYYLSIVPCAFHLAWQLFKVDFTDEKSCLSMFQSNATQLGYVVYLGFIVIYYNASN</sequence>
<name>A0A2A9NNR9_9AGAR</name>
<keyword evidence="5 9" id="KW-0808">Transferase</keyword>
<dbReference type="GO" id="GO:0005743">
    <property type="term" value="C:mitochondrial inner membrane"/>
    <property type="evidence" value="ECO:0007669"/>
    <property type="project" value="UniProtKB-SubCell"/>
</dbReference>
<dbReference type="GO" id="GO:0008299">
    <property type="term" value="P:isoprenoid biosynthetic process"/>
    <property type="evidence" value="ECO:0007669"/>
    <property type="project" value="UniProtKB-UniRule"/>
</dbReference>
<dbReference type="GO" id="GO:0006744">
    <property type="term" value="P:ubiquinone biosynthetic process"/>
    <property type="evidence" value="ECO:0007669"/>
    <property type="project" value="UniProtKB-UniRule"/>
</dbReference>
<dbReference type="Gene3D" id="1.20.120.1780">
    <property type="entry name" value="UbiA prenyltransferase"/>
    <property type="match status" value="1"/>
</dbReference>
<dbReference type="EMBL" id="KZ302033">
    <property type="protein sequence ID" value="PFH49322.1"/>
    <property type="molecule type" value="Genomic_DNA"/>
</dbReference>
<feature type="transmembrane region" description="Helical" evidence="9">
    <location>
        <begin position="62"/>
        <end position="83"/>
    </location>
</feature>